<keyword evidence="3" id="KW-1185">Reference proteome</keyword>
<keyword evidence="1" id="KW-1133">Transmembrane helix</keyword>
<feature type="transmembrane region" description="Helical" evidence="1">
    <location>
        <begin position="42"/>
        <end position="61"/>
    </location>
</feature>
<sequence length="182" mass="20481">MKCRIALALVVAFLTLYAACYPWLRWPQIGANELETTAFTRRFINFLVLISLCALFFICLFKPHPASPCAHDAKWCVFGIWLAMMAYQLFETAKACKLKPFEDFSLCCSLGIESVVLGWTIAAFQNRMSTLRVSKQTLPCLSRSWVPRFVSGARGELLFQYVASESGFGGHAAVQRFAPWCS</sequence>
<evidence type="ECO:0000313" key="2">
    <source>
        <dbReference type="EMBL" id="CAK9037148.1"/>
    </source>
</evidence>
<name>A0ABP0LDU5_9DINO</name>
<keyword evidence="1" id="KW-0472">Membrane</keyword>
<proteinExistence type="predicted"/>
<comment type="caution">
    <text evidence="2">The sequence shown here is derived from an EMBL/GenBank/DDBJ whole genome shotgun (WGS) entry which is preliminary data.</text>
</comment>
<dbReference type="Proteomes" id="UP001642464">
    <property type="component" value="Unassembled WGS sequence"/>
</dbReference>
<organism evidence="2 3">
    <name type="scientific">Durusdinium trenchii</name>
    <dbReference type="NCBI Taxonomy" id="1381693"/>
    <lineage>
        <taxon>Eukaryota</taxon>
        <taxon>Sar</taxon>
        <taxon>Alveolata</taxon>
        <taxon>Dinophyceae</taxon>
        <taxon>Suessiales</taxon>
        <taxon>Symbiodiniaceae</taxon>
        <taxon>Durusdinium</taxon>
    </lineage>
</organism>
<dbReference type="EMBL" id="CAXAMM010015780">
    <property type="protein sequence ID" value="CAK9037148.1"/>
    <property type="molecule type" value="Genomic_DNA"/>
</dbReference>
<keyword evidence="1" id="KW-0812">Transmembrane</keyword>
<evidence type="ECO:0000256" key="1">
    <source>
        <dbReference type="SAM" id="Phobius"/>
    </source>
</evidence>
<reference evidence="2 3" key="1">
    <citation type="submission" date="2024-02" db="EMBL/GenBank/DDBJ databases">
        <authorList>
            <person name="Chen Y."/>
            <person name="Shah S."/>
            <person name="Dougan E. K."/>
            <person name="Thang M."/>
            <person name="Chan C."/>
        </authorList>
    </citation>
    <scope>NUCLEOTIDE SEQUENCE [LARGE SCALE GENOMIC DNA]</scope>
</reference>
<gene>
    <name evidence="2" type="ORF">SCF082_LOCUS22027</name>
</gene>
<accession>A0ABP0LDU5</accession>
<protein>
    <submittedName>
        <fullName evidence="2">Uncharacterized protein</fullName>
    </submittedName>
</protein>
<evidence type="ECO:0000313" key="3">
    <source>
        <dbReference type="Proteomes" id="UP001642464"/>
    </source>
</evidence>